<dbReference type="InterPro" id="IPR036866">
    <property type="entry name" value="RibonucZ/Hydroxyglut_hydro"/>
</dbReference>
<keyword evidence="5" id="KW-0819">tRNA processing</keyword>
<dbReference type="EC" id="3.1.26.11" evidence="4"/>
<dbReference type="GO" id="GO:0005739">
    <property type="term" value="C:mitochondrion"/>
    <property type="evidence" value="ECO:0007669"/>
    <property type="project" value="TreeGrafter"/>
</dbReference>
<keyword evidence="9" id="KW-0378">Hydrolase</keyword>
<evidence type="ECO:0000256" key="6">
    <source>
        <dbReference type="ARBA" id="ARBA00022722"/>
    </source>
</evidence>
<protein>
    <recommendedName>
        <fullName evidence="4">ribonuclease Z</fullName>
        <ecNumber evidence="4">3.1.26.11</ecNumber>
    </recommendedName>
</protein>
<dbReference type="GO" id="GO:1990180">
    <property type="term" value="P:mitochondrial tRNA 3'-end processing"/>
    <property type="evidence" value="ECO:0007669"/>
    <property type="project" value="TreeGrafter"/>
</dbReference>
<evidence type="ECO:0000256" key="7">
    <source>
        <dbReference type="ARBA" id="ARBA00022723"/>
    </source>
</evidence>
<name>A0A146KAY6_9EUKA</name>
<gene>
    <name evidence="11" type="ORF">TPC1_13514</name>
</gene>
<dbReference type="GO" id="GO:0042781">
    <property type="term" value="F:3'-tRNA processing endoribonuclease activity"/>
    <property type="evidence" value="ECO:0007669"/>
    <property type="project" value="UniProtKB-EC"/>
</dbReference>
<keyword evidence="10" id="KW-0862">Zinc</keyword>
<evidence type="ECO:0000256" key="8">
    <source>
        <dbReference type="ARBA" id="ARBA00022759"/>
    </source>
</evidence>
<comment type="cofactor">
    <cofactor evidence="2">
        <name>Zn(2+)</name>
        <dbReference type="ChEBI" id="CHEBI:29105"/>
    </cofactor>
</comment>
<dbReference type="GO" id="GO:0046872">
    <property type="term" value="F:metal ion binding"/>
    <property type="evidence" value="ECO:0007669"/>
    <property type="project" value="UniProtKB-KW"/>
</dbReference>
<evidence type="ECO:0000256" key="1">
    <source>
        <dbReference type="ARBA" id="ARBA00000402"/>
    </source>
</evidence>
<comment type="similarity">
    <text evidence="3">Belongs to the RNase Z family.</text>
</comment>
<dbReference type="AlphaFoldDB" id="A0A146KAY6"/>
<dbReference type="SUPFAM" id="SSF56281">
    <property type="entry name" value="Metallo-hydrolase/oxidoreductase"/>
    <property type="match status" value="2"/>
</dbReference>
<reference evidence="11" key="1">
    <citation type="submission" date="2015-07" db="EMBL/GenBank/DDBJ databases">
        <title>Adaptation to a free-living lifestyle via gene acquisitions in the diplomonad Trepomonas sp. PC1.</title>
        <authorList>
            <person name="Xu F."/>
            <person name="Jerlstrom-Hultqvist J."/>
            <person name="Kolisko M."/>
            <person name="Simpson A.G.B."/>
            <person name="Roger A.J."/>
            <person name="Svard S.G."/>
            <person name="Andersson J.O."/>
        </authorList>
    </citation>
    <scope>NUCLEOTIDE SEQUENCE</scope>
    <source>
        <strain evidence="11">PC1</strain>
    </source>
</reference>
<comment type="catalytic activity">
    <reaction evidence="1">
        <text>Endonucleolytic cleavage of RNA, removing extra 3' nucleotides from tRNA precursor, generating 3' termini of tRNAs. A 3'-hydroxy group is left at the tRNA terminus and a 5'-phosphoryl group is left at the trailer molecule.</text>
        <dbReference type="EC" id="3.1.26.11"/>
    </reaction>
</comment>
<dbReference type="InterPro" id="IPR047151">
    <property type="entry name" value="RNZ2-like"/>
</dbReference>
<proteinExistence type="inferred from homology"/>
<evidence type="ECO:0000256" key="3">
    <source>
        <dbReference type="ARBA" id="ARBA00007823"/>
    </source>
</evidence>
<dbReference type="PANTHER" id="PTHR12553">
    <property type="entry name" value="ZINC PHOSPHODIESTERASE ELAC PROTEIN 2"/>
    <property type="match status" value="1"/>
</dbReference>
<accession>A0A146KAY6</accession>
<keyword evidence="8" id="KW-0255">Endonuclease</keyword>
<dbReference type="Pfam" id="PF23023">
    <property type="entry name" value="Anti-Pycsar_Apyc1"/>
    <property type="match status" value="1"/>
</dbReference>
<sequence length="528" mass="60397">QKETATADASVMVKVNNKTVLINCPGGLQRLVNSWGIGFNDISCIVLTSDKPGNVEGLLGLLMTRAQSAEPLKCKIITPVEFPLLQNLNNYAVDKIFDGEFLKCVDQVEFHDDQFFVLCEKSENKLNVLVKPSLEIVNFDQKKLKELKISGKLMKQLNVEGFVEIEDKRITKEEISQKSTCGQFYLFNFAPKEIQQNQNPSLMLNISQQEISIPNHSQIGDFDPRYPIKDFSGFYKVQTGSEFPNSGYEIQLYQLFPPKQFGKQLYQINEKQKEYQKLNQFTHFNGEEDYILMLGTGASVPNKYNNVSSQLLKLQDQYFLIDCGEATLYQILSSPISFEQLENLTILVTHEHADHFLGLGALMFFYNKVFQRYPVVYCDKVVQNFLVNCMIPTETILSNQNLMVQINNVGVKSLKSDHTELSVSYVIQNDQQQILFSGDTRPFDQFDQLSKKKTTIVHETTFTALQTEEAIARKHSAVEEVIEAVRKYKQKNGQVKLIVTHFSQRICKEKICPDEEWIIQGFDFAKIG</sequence>
<evidence type="ECO:0000256" key="5">
    <source>
        <dbReference type="ARBA" id="ARBA00022694"/>
    </source>
</evidence>
<evidence type="ECO:0000256" key="9">
    <source>
        <dbReference type="ARBA" id="ARBA00022801"/>
    </source>
</evidence>
<evidence type="ECO:0000313" key="11">
    <source>
        <dbReference type="EMBL" id="JAP93992.1"/>
    </source>
</evidence>
<dbReference type="PANTHER" id="PTHR12553:SF49">
    <property type="entry name" value="ZINC PHOSPHODIESTERASE ELAC PROTEIN 2"/>
    <property type="match status" value="1"/>
</dbReference>
<keyword evidence="7" id="KW-0479">Metal-binding</keyword>
<evidence type="ECO:0000256" key="2">
    <source>
        <dbReference type="ARBA" id="ARBA00001947"/>
    </source>
</evidence>
<dbReference type="EMBL" id="GDID01002614">
    <property type="protein sequence ID" value="JAP93992.1"/>
    <property type="molecule type" value="Transcribed_RNA"/>
</dbReference>
<feature type="non-terminal residue" evidence="11">
    <location>
        <position position="528"/>
    </location>
</feature>
<keyword evidence="6" id="KW-0540">Nuclease</keyword>
<evidence type="ECO:0000256" key="4">
    <source>
        <dbReference type="ARBA" id="ARBA00012477"/>
    </source>
</evidence>
<organism evidence="11">
    <name type="scientific">Trepomonas sp. PC1</name>
    <dbReference type="NCBI Taxonomy" id="1076344"/>
    <lineage>
        <taxon>Eukaryota</taxon>
        <taxon>Metamonada</taxon>
        <taxon>Diplomonadida</taxon>
        <taxon>Hexamitidae</taxon>
        <taxon>Hexamitinae</taxon>
        <taxon>Trepomonas</taxon>
    </lineage>
</organism>
<feature type="non-terminal residue" evidence="11">
    <location>
        <position position="1"/>
    </location>
</feature>
<dbReference type="Gene3D" id="3.60.15.10">
    <property type="entry name" value="Ribonuclease Z/Hydroxyacylglutathione hydrolase-like"/>
    <property type="match status" value="2"/>
</dbReference>
<evidence type="ECO:0000256" key="10">
    <source>
        <dbReference type="ARBA" id="ARBA00022833"/>
    </source>
</evidence>